<feature type="region of interest" description="Disordered" evidence="1">
    <location>
        <begin position="135"/>
        <end position="159"/>
    </location>
</feature>
<dbReference type="OrthoDB" id="2473397at2"/>
<dbReference type="Proteomes" id="UP000484164">
    <property type="component" value="Unassembled WGS sequence"/>
</dbReference>
<reference evidence="3 4" key="1">
    <citation type="submission" date="2019-10" db="EMBL/GenBank/DDBJ databases">
        <title>Genome sequence of Phaeocystidibacter marisrubri JCM30614 (type strain).</title>
        <authorList>
            <person name="Bowman J.P."/>
        </authorList>
    </citation>
    <scope>NUCLEOTIDE SEQUENCE [LARGE SCALE GENOMIC DNA]</scope>
    <source>
        <strain evidence="3 4">JCM 30614</strain>
    </source>
</reference>
<name>A0A6L3ZG77_9FLAO</name>
<gene>
    <name evidence="3" type="ORF">F8C82_00505</name>
</gene>
<organism evidence="3 4">
    <name type="scientific">Phaeocystidibacter marisrubri</name>
    <dbReference type="NCBI Taxonomy" id="1577780"/>
    <lineage>
        <taxon>Bacteria</taxon>
        <taxon>Pseudomonadati</taxon>
        <taxon>Bacteroidota</taxon>
        <taxon>Flavobacteriia</taxon>
        <taxon>Flavobacteriales</taxon>
        <taxon>Phaeocystidibacteraceae</taxon>
        <taxon>Phaeocystidibacter</taxon>
    </lineage>
</organism>
<feature type="chain" id="PRO_5026825108" evidence="2">
    <location>
        <begin position="22"/>
        <end position="159"/>
    </location>
</feature>
<sequence length="159" mass="18201">MKAIRLTICILSLLLPTLTSAQNTTSVKMNADPAFHRTFSNYLNANKNRKIEGYRVQVYNGNRNESNQWRSRFISKFPDLESMVIFETPDYKLQVGNYKTIYDAEAALLIIREEFPGAFIVETSIQPPTLSRPIKEEATLEVEPQLEVQEEPESTGKIE</sequence>
<dbReference type="AlphaFoldDB" id="A0A6L3ZG77"/>
<evidence type="ECO:0000313" key="4">
    <source>
        <dbReference type="Proteomes" id="UP000484164"/>
    </source>
</evidence>
<evidence type="ECO:0000256" key="2">
    <source>
        <dbReference type="SAM" id="SignalP"/>
    </source>
</evidence>
<keyword evidence="4" id="KW-1185">Reference proteome</keyword>
<evidence type="ECO:0000256" key="1">
    <source>
        <dbReference type="SAM" id="MobiDB-lite"/>
    </source>
</evidence>
<feature type="signal peptide" evidence="2">
    <location>
        <begin position="1"/>
        <end position="21"/>
    </location>
</feature>
<proteinExistence type="predicted"/>
<keyword evidence="2" id="KW-0732">Signal</keyword>
<protein>
    <submittedName>
        <fullName evidence="3">SPOR domain-containing protein</fullName>
    </submittedName>
</protein>
<dbReference type="RefSeq" id="WP_151691483.1">
    <property type="nucleotide sequence ID" value="NZ_BMGX01000002.1"/>
</dbReference>
<accession>A0A6L3ZG77</accession>
<comment type="caution">
    <text evidence="3">The sequence shown here is derived from an EMBL/GenBank/DDBJ whole genome shotgun (WGS) entry which is preliminary data.</text>
</comment>
<evidence type="ECO:0000313" key="3">
    <source>
        <dbReference type="EMBL" id="KAB2816911.1"/>
    </source>
</evidence>
<dbReference type="EMBL" id="WBVQ01000001">
    <property type="protein sequence ID" value="KAB2816911.1"/>
    <property type="molecule type" value="Genomic_DNA"/>
</dbReference>